<dbReference type="Proteomes" id="UP000631114">
    <property type="component" value="Unassembled WGS sequence"/>
</dbReference>
<evidence type="ECO:0000313" key="2">
    <source>
        <dbReference type="Proteomes" id="UP000631114"/>
    </source>
</evidence>
<keyword evidence="2" id="KW-1185">Reference proteome</keyword>
<proteinExistence type="predicted"/>
<reference evidence="1 2" key="1">
    <citation type="submission" date="2020-10" db="EMBL/GenBank/DDBJ databases">
        <title>The Coptis chinensis genome and diversification of protoberbering-type alkaloids.</title>
        <authorList>
            <person name="Wang B."/>
            <person name="Shu S."/>
            <person name="Song C."/>
            <person name="Liu Y."/>
        </authorList>
    </citation>
    <scope>NUCLEOTIDE SEQUENCE [LARGE SCALE GENOMIC DNA]</scope>
    <source>
        <strain evidence="1">HL-2020</strain>
        <tissue evidence="1">Leaf</tissue>
    </source>
</reference>
<protein>
    <submittedName>
        <fullName evidence="1">Uncharacterized protein</fullName>
    </submittedName>
</protein>
<sequence length="104" mass="11827">MLLVSRGRKDDSNIPFRFPHCSCTAMEIKMLVLPNYPRNAVLRIPKFLRSRFLDVACLRSHSILWLYPRFGFFHLSLSSSALNSKGMGLTSQYTGSELLGFDAL</sequence>
<name>A0A835H6D8_9MAGN</name>
<organism evidence="1 2">
    <name type="scientific">Coptis chinensis</name>
    <dbReference type="NCBI Taxonomy" id="261450"/>
    <lineage>
        <taxon>Eukaryota</taxon>
        <taxon>Viridiplantae</taxon>
        <taxon>Streptophyta</taxon>
        <taxon>Embryophyta</taxon>
        <taxon>Tracheophyta</taxon>
        <taxon>Spermatophyta</taxon>
        <taxon>Magnoliopsida</taxon>
        <taxon>Ranunculales</taxon>
        <taxon>Ranunculaceae</taxon>
        <taxon>Coptidoideae</taxon>
        <taxon>Coptis</taxon>
    </lineage>
</organism>
<dbReference type="AlphaFoldDB" id="A0A835H6D8"/>
<accession>A0A835H6D8</accession>
<dbReference type="EMBL" id="JADFTS010000008">
    <property type="protein sequence ID" value="KAF9592924.1"/>
    <property type="molecule type" value="Genomic_DNA"/>
</dbReference>
<gene>
    <name evidence="1" type="ORF">IFM89_019129</name>
</gene>
<comment type="caution">
    <text evidence="1">The sequence shown here is derived from an EMBL/GenBank/DDBJ whole genome shotgun (WGS) entry which is preliminary data.</text>
</comment>
<evidence type="ECO:0000313" key="1">
    <source>
        <dbReference type="EMBL" id="KAF9592924.1"/>
    </source>
</evidence>